<dbReference type="SUPFAM" id="SSF53649">
    <property type="entry name" value="Alkaline phosphatase-like"/>
    <property type="match status" value="1"/>
</dbReference>
<dbReference type="EMBL" id="NGFP01000243">
    <property type="protein sequence ID" value="OUC90967.1"/>
    <property type="molecule type" value="Genomic_DNA"/>
</dbReference>
<evidence type="ECO:0008006" key="4">
    <source>
        <dbReference type="Google" id="ProtNLM"/>
    </source>
</evidence>
<feature type="compositionally biased region" description="Basic residues" evidence="1">
    <location>
        <begin position="10"/>
        <end position="22"/>
    </location>
</feature>
<dbReference type="Gene3D" id="3.40.720.10">
    <property type="entry name" value="Alkaline Phosphatase, subunit A"/>
    <property type="match status" value="1"/>
</dbReference>
<proteinExistence type="predicted"/>
<evidence type="ECO:0000313" key="2">
    <source>
        <dbReference type="EMBL" id="OUC90967.1"/>
    </source>
</evidence>
<evidence type="ECO:0000313" key="3">
    <source>
        <dbReference type="Proteomes" id="UP000194761"/>
    </source>
</evidence>
<accession>A0A243R8N9</accession>
<sequence>MNWPWGASPRRTRPSRPRRRSPRTGAGRSRPPATSGRDRAPHACRTAWRASRAGRAGRREVSGRPRPWPRALTASPVLALVLALTSGCGHVPDAAGAPALPRPSAAVVSVPSSTPYMSMTLVPTPVPSPPPIPPQPKVLVVGLDGVRHDRLLAARAVHFRQLMRAGTFLTGRLEVLKKVRSSSGPGWSTVLTGVAPGKHGVHNNSFEGRQFTKYPDFLTRLERIRPSLHTAAVTGWRYLMDTGAVGALVDWHATSHLKPYEIGDKDAFIIDRMTDLIRTSQVDIAFMHLEVTDAVAHRSGVLGPDYRRAIETVDGYLGRLFGAIRARRTFAAERWTIIVTTDHGHRDEGGHGGVSPQERSIFVLAAGPGIAQGVRGGGARQVDVAATVFAQLGIPLPGSLDGRSLSAVQVDK</sequence>
<evidence type="ECO:0000256" key="1">
    <source>
        <dbReference type="SAM" id="MobiDB-lite"/>
    </source>
</evidence>
<dbReference type="Proteomes" id="UP000194761">
    <property type="component" value="Unassembled WGS sequence"/>
</dbReference>
<feature type="region of interest" description="Disordered" evidence="1">
    <location>
        <begin position="1"/>
        <end position="69"/>
    </location>
</feature>
<keyword evidence="3" id="KW-1185">Reference proteome</keyword>
<comment type="caution">
    <text evidence="2">The sequence shown here is derived from an EMBL/GenBank/DDBJ whole genome shotgun (WGS) entry which is preliminary data.</text>
</comment>
<feature type="compositionally biased region" description="Low complexity" evidence="1">
    <location>
        <begin position="45"/>
        <end position="54"/>
    </location>
</feature>
<dbReference type="GO" id="GO:0016787">
    <property type="term" value="F:hydrolase activity"/>
    <property type="evidence" value="ECO:0007669"/>
    <property type="project" value="UniProtKB-ARBA"/>
</dbReference>
<dbReference type="InterPro" id="IPR002591">
    <property type="entry name" value="Phosphodiest/P_Trfase"/>
</dbReference>
<reference evidence="2 3" key="1">
    <citation type="submission" date="2017-05" db="EMBL/GenBank/DDBJ databases">
        <title>Biotechnological potential of actinobacteria isolated from South African environments.</title>
        <authorList>
            <person name="Le Roes-Hill M."/>
            <person name="Prins A."/>
            <person name="Durrell K.A."/>
        </authorList>
    </citation>
    <scope>NUCLEOTIDE SEQUENCE [LARGE SCALE GENOMIC DNA]</scope>
    <source>
        <strain evidence="2">M26</strain>
    </source>
</reference>
<dbReference type="PANTHER" id="PTHR10151">
    <property type="entry name" value="ECTONUCLEOTIDE PYROPHOSPHATASE/PHOSPHODIESTERASE"/>
    <property type="match status" value="1"/>
</dbReference>
<dbReference type="Pfam" id="PF01663">
    <property type="entry name" value="Phosphodiest"/>
    <property type="match status" value="1"/>
</dbReference>
<feature type="compositionally biased region" description="Low complexity" evidence="1">
    <location>
        <begin position="23"/>
        <end position="33"/>
    </location>
</feature>
<name>A0A243R8N9_9ACTN</name>
<dbReference type="PANTHER" id="PTHR10151:SF120">
    <property type="entry name" value="BIS(5'-ADENOSYL)-TRIPHOSPHATASE"/>
    <property type="match status" value="1"/>
</dbReference>
<dbReference type="InterPro" id="IPR017850">
    <property type="entry name" value="Alkaline_phosphatase_core_sf"/>
</dbReference>
<organism evidence="2 3">
    <name type="scientific">Streptosporangium minutum</name>
    <dbReference type="NCBI Taxonomy" id="569862"/>
    <lineage>
        <taxon>Bacteria</taxon>
        <taxon>Bacillati</taxon>
        <taxon>Actinomycetota</taxon>
        <taxon>Actinomycetes</taxon>
        <taxon>Streptosporangiales</taxon>
        <taxon>Streptosporangiaceae</taxon>
        <taxon>Streptosporangium</taxon>
    </lineage>
</organism>
<dbReference type="AlphaFoldDB" id="A0A243R8N9"/>
<protein>
    <recommendedName>
        <fullName evidence="4">Alkaline phosphatase family protein</fullName>
    </recommendedName>
</protein>
<gene>
    <name evidence="2" type="ORF">CA984_35550</name>
</gene>